<reference evidence="4 6" key="1">
    <citation type="journal article" date="2008" name="Science">
        <title>The Physcomitrella genome reveals evolutionary insights into the conquest of land by plants.</title>
        <authorList>
            <person name="Rensing S."/>
            <person name="Lang D."/>
            <person name="Zimmer A."/>
            <person name="Terry A."/>
            <person name="Salamov A."/>
            <person name="Shapiro H."/>
            <person name="Nishiyama T."/>
            <person name="Perroud P.-F."/>
            <person name="Lindquist E."/>
            <person name="Kamisugi Y."/>
            <person name="Tanahashi T."/>
            <person name="Sakakibara K."/>
            <person name="Fujita T."/>
            <person name="Oishi K."/>
            <person name="Shin-I T."/>
            <person name="Kuroki Y."/>
            <person name="Toyoda A."/>
            <person name="Suzuki Y."/>
            <person name="Hashimoto A."/>
            <person name="Yamaguchi K."/>
            <person name="Sugano A."/>
            <person name="Kohara Y."/>
            <person name="Fujiyama A."/>
            <person name="Anterola A."/>
            <person name="Aoki S."/>
            <person name="Ashton N."/>
            <person name="Barbazuk W.B."/>
            <person name="Barker E."/>
            <person name="Bennetzen J."/>
            <person name="Bezanilla M."/>
            <person name="Blankenship R."/>
            <person name="Cho S.H."/>
            <person name="Dutcher S."/>
            <person name="Estelle M."/>
            <person name="Fawcett J.A."/>
            <person name="Gundlach H."/>
            <person name="Hanada K."/>
            <person name="Heyl A."/>
            <person name="Hicks K.A."/>
            <person name="Hugh J."/>
            <person name="Lohr M."/>
            <person name="Mayer K."/>
            <person name="Melkozernov A."/>
            <person name="Murata T."/>
            <person name="Nelson D."/>
            <person name="Pils B."/>
            <person name="Prigge M."/>
            <person name="Reiss B."/>
            <person name="Renner T."/>
            <person name="Rombauts S."/>
            <person name="Rushton P."/>
            <person name="Sanderfoot A."/>
            <person name="Schween G."/>
            <person name="Shiu S.-H."/>
            <person name="Stueber K."/>
            <person name="Theodoulou F.L."/>
            <person name="Tu H."/>
            <person name="Van de Peer Y."/>
            <person name="Verrier P.J."/>
            <person name="Waters E."/>
            <person name="Wood A."/>
            <person name="Yang L."/>
            <person name="Cove D."/>
            <person name="Cuming A."/>
            <person name="Hasebe M."/>
            <person name="Lucas S."/>
            <person name="Mishler D.B."/>
            <person name="Reski R."/>
            <person name="Grigoriev I."/>
            <person name="Quatrano R.S."/>
            <person name="Boore J.L."/>
        </authorList>
    </citation>
    <scope>NUCLEOTIDE SEQUENCE [LARGE SCALE GENOMIC DNA]</scope>
    <source>
        <strain evidence="5 6">cv. Gransden 2004</strain>
    </source>
</reference>
<feature type="region of interest" description="Disordered" evidence="2">
    <location>
        <begin position="322"/>
        <end position="356"/>
    </location>
</feature>
<feature type="compositionally biased region" description="Basic and acidic residues" evidence="2">
    <location>
        <begin position="346"/>
        <end position="356"/>
    </location>
</feature>
<feature type="domain" description="Myb-like" evidence="3">
    <location>
        <begin position="234"/>
        <end position="294"/>
    </location>
</feature>
<dbReference type="OrthoDB" id="10668101at2759"/>
<evidence type="ECO:0000256" key="2">
    <source>
        <dbReference type="SAM" id="MobiDB-lite"/>
    </source>
</evidence>
<feature type="coiled-coil region" evidence="1">
    <location>
        <begin position="477"/>
        <end position="511"/>
    </location>
</feature>
<protein>
    <recommendedName>
        <fullName evidence="3">Myb-like domain-containing protein</fullName>
    </recommendedName>
</protein>
<dbReference type="EnsemblPlants" id="Pp3c19_8050V3.1">
    <property type="protein sequence ID" value="Pp3c19_8050V3.1"/>
    <property type="gene ID" value="Pp3c19_8050"/>
</dbReference>
<evidence type="ECO:0000256" key="1">
    <source>
        <dbReference type="SAM" id="Coils"/>
    </source>
</evidence>
<organism evidence="4">
    <name type="scientific">Physcomitrium patens</name>
    <name type="common">Spreading-leaved earth moss</name>
    <name type="synonym">Physcomitrella patens</name>
    <dbReference type="NCBI Taxonomy" id="3218"/>
    <lineage>
        <taxon>Eukaryota</taxon>
        <taxon>Viridiplantae</taxon>
        <taxon>Streptophyta</taxon>
        <taxon>Embryophyta</taxon>
        <taxon>Bryophyta</taxon>
        <taxon>Bryophytina</taxon>
        <taxon>Bryopsida</taxon>
        <taxon>Funariidae</taxon>
        <taxon>Funariales</taxon>
        <taxon>Funariaceae</taxon>
        <taxon>Physcomitrium</taxon>
    </lineage>
</organism>
<dbReference type="GeneID" id="112295822"/>
<name>A0A2K1IXP4_PHYPA</name>
<dbReference type="InterPro" id="IPR001005">
    <property type="entry name" value="SANT/Myb"/>
</dbReference>
<dbReference type="PROSITE" id="PS50090">
    <property type="entry name" value="MYB_LIKE"/>
    <property type="match status" value="1"/>
</dbReference>
<dbReference type="EnsemblPlants" id="Pp3c19_8050V3.2">
    <property type="protein sequence ID" value="Pp3c19_8050V3.2"/>
    <property type="gene ID" value="Pp3c19_8050"/>
</dbReference>
<gene>
    <name evidence="5" type="primary">LOC112295822</name>
    <name evidence="4" type="ORF">PHYPA_023866</name>
</gene>
<dbReference type="Proteomes" id="UP000006727">
    <property type="component" value="Chromosome 19"/>
</dbReference>
<proteinExistence type="predicted"/>
<reference evidence="4 6" key="2">
    <citation type="journal article" date="2018" name="Plant J.">
        <title>The Physcomitrella patens chromosome-scale assembly reveals moss genome structure and evolution.</title>
        <authorList>
            <person name="Lang D."/>
            <person name="Ullrich K.K."/>
            <person name="Murat F."/>
            <person name="Fuchs J."/>
            <person name="Jenkins J."/>
            <person name="Haas F.B."/>
            <person name="Piednoel M."/>
            <person name="Gundlach H."/>
            <person name="Van Bel M."/>
            <person name="Meyberg R."/>
            <person name="Vives C."/>
            <person name="Morata J."/>
            <person name="Symeonidi A."/>
            <person name="Hiss M."/>
            <person name="Muchero W."/>
            <person name="Kamisugi Y."/>
            <person name="Saleh O."/>
            <person name="Blanc G."/>
            <person name="Decker E.L."/>
            <person name="van Gessel N."/>
            <person name="Grimwood J."/>
            <person name="Hayes R.D."/>
            <person name="Graham S.W."/>
            <person name="Gunter L.E."/>
            <person name="McDaniel S.F."/>
            <person name="Hoernstein S.N.W."/>
            <person name="Larsson A."/>
            <person name="Li F.W."/>
            <person name="Perroud P.F."/>
            <person name="Phillips J."/>
            <person name="Ranjan P."/>
            <person name="Rokshar D.S."/>
            <person name="Rothfels C.J."/>
            <person name="Schneider L."/>
            <person name="Shu S."/>
            <person name="Stevenson D.W."/>
            <person name="Thummler F."/>
            <person name="Tillich M."/>
            <person name="Villarreal Aguilar J.C."/>
            <person name="Widiez T."/>
            <person name="Wong G.K."/>
            <person name="Wymore A."/>
            <person name="Zhang Y."/>
            <person name="Zimmer A.D."/>
            <person name="Quatrano R.S."/>
            <person name="Mayer K.F.X."/>
            <person name="Goodstein D."/>
            <person name="Casacuberta J.M."/>
            <person name="Vandepoele K."/>
            <person name="Reski R."/>
            <person name="Cuming A.C."/>
            <person name="Tuskan G.A."/>
            <person name="Maumus F."/>
            <person name="Salse J."/>
            <person name="Schmutz J."/>
            <person name="Rensing S.A."/>
        </authorList>
    </citation>
    <scope>NUCLEOTIDE SEQUENCE [LARGE SCALE GENOMIC DNA]</scope>
    <source>
        <strain evidence="5 6">cv. Gransden 2004</strain>
    </source>
</reference>
<keyword evidence="6" id="KW-1185">Reference proteome</keyword>
<dbReference type="AlphaFoldDB" id="A0A2K1IXP4"/>
<evidence type="ECO:0000313" key="4">
    <source>
        <dbReference type="EMBL" id="PNR34050.1"/>
    </source>
</evidence>
<sequence length="516" mass="58005">MSASCDNLLYSRLNSLGALLDHFAADAFLPFATPSHSIMNWIARNAPIGDELLPVELSYWLSSSDQTGEEPSTSSMMGVSPLELDGAPFPTFEELQLINEGASVAISSGAHQMNDHGVSKLHVENETATTSSGDNQMLIQEPSELPVGYVTATTYVGNRSSCLPLVHGVPCSNGGRLKRPDVGRLQVEGNRRQKDIILPNQPLNRSQSFYANRRKIDAEEAGSKGMGTAAVSCERRQRSRNWSNEEKDSFLIEMENAVGKCNGKVWDSISKALLDGYKFERSAKSCEDLWGTLRKEFKASKFSQVFPERWYETMERILAAQEKKKRSKAKEKQPGSKSRGMVVQESRGDEGDNEWCESRVRQGSRALDIHPEHIGSRGPMSKFKKPWCQQDGEEARNDAVDRIKDVIERIFQHPDHRRTPDSITKKDCFMAVLSPLLKQMEQQAANEDHLISEIVPVIKDLIREELQLLLRPAVSALLDVEQNEQDFQAKLRAIEDERRALDLKEAQIKRQRVGRL</sequence>
<reference evidence="5" key="3">
    <citation type="submission" date="2020-12" db="UniProtKB">
        <authorList>
            <consortium name="EnsemblPlants"/>
        </authorList>
    </citation>
    <scope>IDENTIFICATION</scope>
</reference>
<evidence type="ECO:0000313" key="6">
    <source>
        <dbReference type="Proteomes" id="UP000006727"/>
    </source>
</evidence>
<dbReference type="RefSeq" id="XP_024403570.1">
    <property type="nucleotide sequence ID" value="XM_024547802.2"/>
</dbReference>
<dbReference type="PaxDb" id="3218-PP1S234_108V6.1"/>
<dbReference type="Gramene" id="Pp3c19_8050V3.2">
    <property type="protein sequence ID" value="Pp3c19_8050V3.2"/>
    <property type="gene ID" value="Pp3c19_8050"/>
</dbReference>
<evidence type="ECO:0000313" key="5">
    <source>
        <dbReference type="EnsemblPlants" id="Pp3c19_8050V3.1"/>
    </source>
</evidence>
<dbReference type="EMBL" id="ABEU02000019">
    <property type="protein sequence ID" value="PNR34050.1"/>
    <property type="molecule type" value="Genomic_DNA"/>
</dbReference>
<accession>A0A2K1IXP4</accession>
<dbReference type="Gramene" id="Pp3c19_8050V3.1">
    <property type="protein sequence ID" value="Pp3c19_8050V3.1"/>
    <property type="gene ID" value="Pp3c19_8050"/>
</dbReference>
<evidence type="ECO:0000259" key="3">
    <source>
        <dbReference type="PROSITE" id="PS50090"/>
    </source>
</evidence>
<keyword evidence="1" id="KW-0175">Coiled coil</keyword>